<dbReference type="InterPro" id="IPR051499">
    <property type="entry name" value="Phosducin-like_reg"/>
</dbReference>
<proteinExistence type="inferred from homology"/>
<dbReference type="CDD" id="cd02987">
    <property type="entry name" value="Phd_like_Phd"/>
    <property type="match status" value="1"/>
</dbReference>
<dbReference type="EMBL" id="JAKWBI020000672">
    <property type="protein sequence ID" value="KAJ2893029.1"/>
    <property type="molecule type" value="Genomic_DNA"/>
</dbReference>
<comment type="similarity">
    <text evidence="1">Belongs to the phosducin family.</text>
</comment>
<accession>A0AAD5RGH4</accession>
<feature type="compositionally biased region" description="Low complexity" evidence="2">
    <location>
        <begin position="282"/>
        <end position="296"/>
    </location>
</feature>
<protein>
    <recommendedName>
        <fullName evidence="3">Phosducin domain-containing protein</fullName>
    </recommendedName>
</protein>
<feature type="compositionally biased region" description="Acidic residues" evidence="2">
    <location>
        <begin position="198"/>
        <end position="207"/>
    </location>
</feature>
<feature type="domain" description="Phosducin" evidence="3">
    <location>
        <begin position="306"/>
        <end position="453"/>
    </location>
</feature>
<name>A0AAD5RGH4_9PEZI</name>
<evidence type="ECO:0000313" key="4">
    <source>
        <dbReference type="EMBL" id="KAJ2893029.1"/>
    </source>
</evidence>
<comment type="caution">
    <text evidence="4">The sequence shown here is derived from an EMBL/GenBank/DDBJ whole genome shotgun (WGS) entry which is preliminary data.</text>
</comment>
<dbReference type="PANTHER" id="PTHR46052">
    <property type="entry name" value="PHOSDUCIN-LIKE PROTEIN"/>
    <property type="match status" value="1"/>
</dbReference>
<feature type="region of interest" description="Disordered" evidence="2">
    <location>
        <begin position="281"/>
        <end position="312"/>
    </location>
</feature>
<dbReference type="PANTHER" id="PTHR46052:SF1">
    <property type="entry name" value="PHOSDUCIN-LIKE PROTEIN"/>
    <property type="match status" value="1"/>
</dbReference>
<dbReference type="InterPro" id="IPR024253">
    <property type="entry name" value="Phosducin_thioredoxin-like_dom"/>
</dbReference>
<feature type="compositionally biased region" description="Acidic residues" evidence="2">
    <location>
        <begin position="297"/>
        <end position="310"/>
    </location>
</feature>
<organism evidence="4 5">
    <name type="scientific">Zalerion maritima</name>
    <dbReference type="NCBI Taxonomy" id="339359"/>
    <lineage>
        <taxon>Eukaryota</taxon>
        <taxon>Fungi</taxon>
        <taxon>Dikarya</taxon>
        <taxon>Ascomycota</taxon>
        <taxon>Pezizomycotina</taxon>
        <taxon>Sordariomycetes</taxon>
        <taxon>Lulworthiomycetidae</taxon>
        <taxon>Lulworthiales</taxon>
        <taxon>Lulworthiaceae</taxon>
        <taxon>Zalerion</taxon>
    </lineage>
</organism>
<dbReference type="SUPFAM" id="SSF52833">
    <property type="entry name" value="Thioredoxin-like"/>
    <property type="match status" value="1"/>
</dbReference>
<dbReference type="InterPro" id="IPR001200">
    <property type="entry name" value="Phosducin"/>
</dbReference>
<evidence type="ECO:0000313" key="5">
    <source>
        <dbReference type="Proteomes" id="UP001201980"/>
    </source>
</evidence>
<dbReference type="InterPro" id="IPR036249">
    <property type="entry name" value="Thioredoxin-like_sf"/>
</dbReference>
<evidence type="ECO:0000259" key="3">
    <source>
        <dbReference type="Pfam" id="PF02114"/>
    </source>
</evidence>
<sequence length="458" mass="50695">MTHPTARCSPSTYNPQTPLEVSAQFAGTIPPIDAPIDTAVPEPVWGSLPLLVTGQSKTLNPHPSRFERPSQDLDHQESFDQRSHFSFALLRSTPCRQFIVNPATPAAFTHHTPPSRFRAVPNEVYPIHIEIPILAITLPASSPQAFGALGPNMSSVTSPTPAQEEFNSLVARNEKSSGARDRHPEDRDNDDSDRSLNTDDELSLDEEDRYKNAQIDTAMRMSTVDHNSDGTELKLPPASFDSGRATGVKGVIADARHYEMTKKSKWRSRARAVRNSVFGLDGSSTAARGRSTSSSGESDEDGAAGSNDEESFLKQWRESRRRELESENRSSIRNRRTSPSVRVFGRLDEVDALGYLDAIEKVGRETVVVVFVHDHECMVSSVIESAIRPLVSQNSTVHFVKVHYEAIEFDNAGVPAILAYRNQGDLFANLTGLVEMIPDEEYFDSSSLETILRKQHIL</sequence>
<dbReference type="Gene3D" id="3.40.30.10">
    <property type="entry name" value="Glutaredoxin"/>
    <property type="match status" value="1"/>
</dbReference>
<dbReference type="Proteomes" id="UP001201980">
    <property type="component" value="Unassembled WGS sequence"/>
</dbReference>
<dbReference type="GO" id="GO:0008277">
    <property type="term" value="P:regulation of G protein-coupled receptor signaling pathway"/>
    <property type="evidence" value="ECO:0007669"/>
    <property type="project" value="InterPro"/>
</dbReference>
<gene>
    <name evidence="4" type="ORF">MKZ38_009122</name>
</gene>
<evidence type="ECO:0000256" key="2">
    <source>
        <dbReference type="SAM" id="MobiDB-lite"/>
    </source>
</evidence>
<dbReference type="AlphaFoldDB" id="A0AAD5RGH4"/>
<dbReference type="Pfam" id="PF02114">
    <property type="entry name" value="Phosducin"/>
    <property type="match status" value="1"/>
</dbReference>
<keyword evidence="5" id="KW-1185">Reference proteome</keyword>
<evidence type="ECO:0000256" key="1">
    <source>
        <dbReference type="ARBA" id="ARBA00009686"/>
    </source>
</evidence>
<feature type="compositionally biased region" description="Basic and acidic residues" evidence="2">
    <location>
        <begin position="172"/>
        <end position="197"/>
    </location>
</feature>
<reference evidence="4" key="1">
    <citation type="submission" date="2022-07" db="EMBL/GenBank/DDBJ databases">
        <title>Draft genome sequence of Zalerion maritima ATCC 34329, a (micro)plastics degrading marine fungus.</title>
        <authorList>
            <person name="Paco A."/>
            <person name="Goncalves M.F.M."/>
            <person name="Rocha-Santos T.A.P."/>
            <person name="Alves A."/>
        </authorList>
    </citation>
    <scope>NUCLEOTIDE SEQUENCE</scope>
    <source>
        <strain evidence="4">ATCC 34329</strain>
    </source>
</reference>
<feature type="region of interest" description="Disordered" evidence="2">
    <location>
        <begin position="172"/>
        <end position="241"/>
    </location>
</feature>